<protein>
    <submittedName>
        <fullName evidence="1">Uncharacterized protein</fullName>
    </submittedName>
</protein>
<organism evidence="1 2">
    <name type="scientific">Calderihabitans maritimus</name>
    <dbReference type="NCBI Taxonomy" id="1246530"/>
    <lineage>
        <taxon>Bacteria</taxon>
        <taxon>Bacillati</taxon>
        <taxon>Bacillota</taxon>
        <taxon>Clostridia</taxon>
        <taxon>Neomoorellales</taxon>
        <taxon>Calderihabitantaceae</taxon>
        <taxon>Calderihabitans</taxon>
    </lineage>
</organism>
<comment type="caution">
    <text evidence="1">The sequence shown here is derived from an EMBL/GenBank/DDBJ whole genome shotgun (WGS) entry which is preliminary data.</text>
</comment>
<evidence type="ECO:0000313" key="2">
    <source>
        <dbReference type="Proteomes" id="UP000197032"/>
    </source>
</evidence>
<accession>A0A1Z5HUT2</accession>
<evidence type="ECO:0000313" key="1">
    <source>
        <dbReference type="EMBL" id="GAW93168.1"/>
    </source>
</evidence>
<dbReference type="Proteomes" id="UP000197032">
    <property type="component" value="Unassembled WGS sequence"/>
</dbReference>
<dbReference type="AlphaFoldDB" id="A0A1Z5HUT2"/>
<sequence length="52" mass="5812">MNRLFISKIDDKLFLISAATEGRSRRHQKLCEASQGFSRKFGGVNLIIASLS</sequence>
<reference evidence="2" key="1">
    <citation type="journal article" date="2017" name="Appl. Environ. Microbiol.">
        <title>Genomic Analysis of Calderihabitans maritimus KKC1, a Thermophilic, Hydrogenogenic, Carboxydotrophic Bacterium Isolated from Marine Sediment.</title>
        <authorList>
            <person name="Omae K."/>
            <person name="Yoneda Y."/>
            <person name="Fukuyama Y."/>
            <person name="Yoshida T."/>
            <person name="Sako Y."/>
        </authorList>
    </citation>
    <scope>NUCLEOTIDE SEQUENCE [LARGE SCALE GENOMIC DNA]</scope>
    <source>
        <strain evidence="2">KKC1</strain>
    </source>
</reference>
<dbReference type="EMBL" id="BDGJ01000117">
    <property type="protein sequence ID" value="GAW93168.1"/>
    <property type="molecule type" value="Genomic_DNA"/>
</dbReference>
<keyword evidence="2" id="KW-1185">Reference proteome</keyword>
<name>A0A1Z5HUT2_9FIRM</name>
<gene>
    <name evidence="1" type="ORF">KKC1_23090</name>
</gene>
<proteinExistence type="predicted"/>